<evidence type="ECO:0000313" key="2">
    <source>
        <dbReference type="Proteomes" id="UP000676310"/>
    </source>
</evidence>
<protein>
    <recommendedName>
        <fullName evidence="3">NTF2 domain-containing protein</fullName>
    </recommendedName>
</protein>
<dbReference type="InterPro" id="IPR032710">
    <property type="entry name" value="NTF2-like_dom_sf"/>
</dbReference>
<dbReference type="PANTHER" id="PTHR39401">
    <property type="entry name" value="SNOAL-LIKE DOMAIN-CONTAINING PROTEIN"/>
    <property type="match status" value="1"/>
</dbReference>
<evidence type="ECO:0000313" key="1">
    <source>
        <dbReference type="EMBL" id="CAG5181208.1"/>
    </source>
</evidence>
<dbReference type="SUPFAM" id="SSF54427">
    <property type="entry name" value="NTF2-like"/>
    <property type="match status" value="1"/>
</dbReference>
<dbReference type="RefSeq" id="XP_043173216.1">
    <property type="nucleotide sequence ID" value="XM_043317281.1"/>
</dbReference>
<dbReference type="Proteomes" id="UP000676310">
    <property type="component" value="Unassembled WGS sequence"/>
</dbReference>
<evidence type="ECO:0008006" key="3">
    <source>
        <dbReference type="Google" id="ProtNLM"/>
    </source>
</evidence>
<sequence length="235" mass="27318">MICSFTPDFFKNLEPVNRRESYNRVYVGDEWRLKLEIAERRSRPARRRAPTSGTQYEPYKQAFAGRLTSRINNHPQPMIPHTPPIEREMNSYVSKYPPAVEFDPAYKKFFEDFYATSDTAEAHEKYVDYFTRDATLVMASKRVAGREEILSLRKAMWEKVSTRVHKPLQIFPFGPKADEVMLYGTVKYGFKAGGESSKDWAARAHLVKEEDGEVKMDFYQVYLVRHPALVRDTGA</sequence>
<dbReference type="GeneID" id="67021891"/>
<dbReference type="AlphaFoldDB" id="A0A8J2N5K9"/>
<keyword evidence="2" id="KW-1185">Reference proteome</keyword>
<dbReference type="OrthoDB" id="3468019at2759"/>
<organism evidence="1 2">
    <name type="scientific">Alternaria atra</name>
    <dbReference type="NCBI Taxonomy" id="119953"/>
    <lineage>
        <taxon>Eukaryota</taxon>
        <taxon>Fungi</taxon>
        <taxon>Dikarya</taxon>
        <taxon>Ascomycota</taxon>
        <taxon>Pezizomycotina</taxon>
        <taxon>Dothideomycetes</taxon>
        <taxon>Pleosporomycetidae</taxon>
        <taxon>Pleosporales</taxon>
        <taxon>Pleosporineae</taxon>
        <taxon>Pleosporaceae</taxon>
        <taxon>Alternaria</taxon>
        <taxon>Alternaria sect. Ulocladioides</taxon>
    </lineage>
</organism>
<proteinExistence type="predicted"/>
<dbReference type="EMBL" id="CAJRGZ010000025">
    <property type="protein sequence ID" value="CAG5181208.1"/>
    <property type="molecule type" value="Genomic_DNA"/>
</dbReference>
<name>A0A8J2N5K9_9PLEO</name>
<comment type="caution">
    <text evidence="1">The sequence shown here is derived from an EMBL/GenBank/DDBJ whole genome shotgun (WGS) entry which is preliminary data.</text>
</comment>
<dbReference type="PANTHER" id="PTHR39401:SF1">
    <property type="entry name" value="SNOAL-LIKE DOMAIN-CONTAINING PROTEIN"/>
    <property type="match status" value="1"/>
</dbReference>
<reference evidence="1" key="1">
    <citation type="submission" date="2021-05" db="EMBL/GenBank/DDBJ databases">
        <authorList>
            <person name="Stam R."/>
        </authorList>
    </citation>
    <scope>NUCLEOTIDE SEQUENCE</scope>
    <source>
        <strain evidence="1">CS162</strain>
    </source>
</reference>
<accession>A0A8J2N5K9</accession>
<gene>
    <name evidence="1" type="ORF">ALTATR162_LOCUS9647</name>
</gene>